<dbReference type="GO" id="GO:0004518">
    <property type="term" value="F:nuclease activity"/>
    <property type="evidence" value="ECO:0007669"/>
    <property type="project" value="UniProtKB-KW"/>
</dbReference>
<dbReference type="PANTHER" id="PTHR33317">
    <property type="entry name" value="POLYNUCLEOTIDYL TRANSFERASE, RIBONUCLEASE H-LIKE SUPERFAMILY PROTEIN"/>
    <property type="match status" value="1"/>
</dbReference>
<dbReference type="PANTHER" id="PTHR33317:SF4">
    <property type="entry name" value="POLYNUCLEOTIDYL TRANSFERASE, RIBONUCLEASE H-LIKE SUPERFAMILY PROTEIN"/>
    <property type="match status" value="1"/>
</dbReference>
<reference evidence="7" key="1">
    <citation type="journal article" date="2020" name="mSystems">
        <title>Genome- and Community-Level Interaction Insights into Carbon Utilization and Element Cycling Functions of Hydrothermarchaeota in Hydrothermal Sediment.</title>
        <authorList>
            <person name="Zhou Z."/>
            <person name="Liu Y."/>
            <person name="Xu W."/>
            <person name="Pan J."/>
            <person name="Luo Z.H."/>
            <person name="Li M."/>
        </authorList>
    </citation>
    <scope>NUCLEOTIDE SEQUENCE [LARGE SCALE GENOMIC DNA]</scope>
    <source>
        <strain evidence="7">SpSt-222</strain>
    </source>
</reference>
<evidence type="ECO:0000256" key="1">
    <source>
        <dbReference type="ARBA" id="ARBA00022490"/>
    </source>
</evidence>
<dbReference type="AlphaFoldDB" id="A0A7C1JZW2"/>
<protein>
    <recommendedName>
        <fullName evidence="5">Putative pre-16S rRNA nuclease</fullName>
        <ecNumber evidence="5">3.1.-.-</ecNumber>
    </recommendedName>
</protein>
<keyword evidence="2 5" id="KW-0690">Ribosome biogenesis</keyword>
<keyword evidence="3 5" id="KW-0540">Nuclease</keyword>
<dbReference type="CDD" id="cd16964">
    <property type="entry name" value="YqgF"/>
    <property type="match status" value="1"/>
</dbReference>
<dbReference type="GO" id="GO:0000967">
    <property type="term" value="P:rRNA 5'-end processing"/>
    <property type="evidence" value="ECO:0007669"/>
    <property type="project" value="UniProtKB-UniRule"/>
</dbReference>
<dbReference type="GO" id="GO:0016788">
    <property type="term" value="F:hydrolase activity, acting on ester bonds"/>
    <property type="evidence" value="ECO:0007669"/>
    <property type="project" value="UniProtKB-UniRule"/>
</dbReference>
<dbReference type="GO" id="GO:0005829">
    <property type="term" value="C:cytosol"/>
    <property type="evidence" value="ECO:0007669"/>
    <property type="project" value="TreeGrafter"/>
</dbReference>
<gene>
    <name evidence="7" type="primary">ruvX</name>
    <name evidence="7" type="ORF">ENP47_04710</name>
</gene>
<proteinExistence type="inferred from homology"/>
<dbReference type="Gene3D" id="3.30.420.140">
    <property type="entry name" value="YqgF/RNase H-like domain"/>
    <property type="match status" value="1"/>
</dbReference>
<comment type="caution">
    <text evidence="7">The sequence shown here is derived from an EMBL/GenBank/DDBJ whole genome shotgun (WGS) entry which is preliminary data.</text>
</comment>
<evidence type="ECO:0000256" key="2">
    <source>
        <dbReference type="ARBA" id="ARBA00022517"/>
    </source>
</evidence>
<evidence type="ECO:0000259" key="6">
    <source>
        <dbReference type="SMART" id="SM00732"/>
    </source>
</evidence>
<sequence>MSESSGRPGRALGLDIGGRRVGVAISDELGLIASPLVTIDLDREGLEGLVALIKRYAPSVIVVGLPVTMRGQEGTQAAETRRFVESLRPHVQCPIVFWDERLTSSAAERLLTEAGVRRGRRRQLVDAVAAALMLQSYLDAQRAGQPPRKQSRRQPDDEP</sequence>
<dbReference type="Pfam" id="PF03652">
    <property type="entry name" value="RuvX"/>
    <property type="match status" value="1"/>
</dbReference>
<dbReference type="SUPFAM" id="SSF53098">
    <property type="entry name" value="Ribonuclease H-like"/>
    <property type="match status" value="1"/>
</dbReference>
<dbReference type="InterPro" id="IPR006641">
    <property type="entry name" value="YqgF/RNaseH-like_dom"/>
</dbReference>
<feature type="domain" description="YqgF/RNase H-like" evidence="6">
    <location>
        <begin position="9"/>
        <end position="107"/>
    </location>
</feature>
<evidence type="ECO:0000256" key="5">
    <source>
        <dbReference type="HAMAP-Rule" id="MF_00651"/>
    </source>
</evidence>
<keyword evidence="1 5" id="KW-0963">Cytoplasm</keyword>
<comment type="function">
    <text evidence="5">Could be a nuclease involved in processing of the 5'-end of pre-16S rRNA.</text>
</comment>
<dbReference type="InterPro" id="IPR005227">
    <property type="entry name" value="YqgF"/>
</dbReference>
<dbReference type="NCBIfam" id="TIGR00250">
    <property type="entry name" value="RNAse_H_YqgF"/>
    <property type="match status" value="1"/>
</dbReference>
<keyword evidence="4 5" id="KW-0378">Hydrolase</keyword>
<accession>A0A7C1JZW2</accession>
<organism evidence="7">
    <name type="scientific">Thermomicrobium roseum</name>
    <dbReference type="NCBI Taxonomy" id="500"/>
    <lineage>
        <taxon>Bacteria</taxon>
        <taxon>Pseudomonadati</taxon>
        <taxon>Thermomicrobiota</taxon>
        <taxon>Thermomicrobia</taxon>
        <taxon>Thermomicrobiales</taxon>
        <taxon>Thermomicrobiaceae</taxon>
        <taxon>Thermomicrobium</taxon>
    </lineage>
</organism>
<evidence type="ECO:0000256" key="3">
    <source>
        <dbReference type="ARBA" id="ARBA00022722"/>
    </source>
</evidence>
<dbReference type="InterPro" id="IPR012337">
    <property type="entry name" value="RNaseH-like_sf"/>
</dbReference>
<name>A0A7C1JZW2_THERO</name>
<dbReference type="EMBL" id="DSJL01000009">
    <property type="protein sequence ID" value="HEF64885.1"/>
    <property type="molecule type" value="Genomic_DNA"/>
</dbReference>
<evidence type="ECO:0000313" key="7">
    <source>
        <dbReference type="EMBL" id="HEF64885.1"/>
    </source>
</evidence>
<evidence type="ECO:0000256" key="4">
    <source>
        <dbReference type="ARBA" id="ARBA00022801"/>
    </source>
</evidence>
<comment type="similarity">
    <text evidence="5">Belongs to the YqgF HJR family.</text>
</comment>
<comment type="subcellular location">
    <subcellularLocation>
        <location evidence="5">Cytoplasm</location>
    </subcellularLocation>
</comment>
<dbReference type="EC" id="3.1.-.-" evidence="5"/>
<dbReference type="InterPro" id="IPR037027">
    <property type="entry name" value="YqgF/RNaseH-like_dom_sf"/>
</dbReference>
<dbReference type="HAMAP" id="MF_00651">
    <property type="entry name" value="Nuclease_YqgF"/>
    <property type="match status" value="1"/>
</dbReference>
<dbReference type="SMART" id="SM00732">
    <property type="entry name" value="YqgFc"/>
    <property type="match status" value="1"/>
</dbReference>